<evidence type="ECO:0000256" key="2">
    <source>
        <dbReference type="ARBA" id="ARBA00023043"/>
    </source>
</evidence>
<dbReference type="SMART" id="SM00248">
    <property type="entry name" value="ANK"/>
    <property type="match status" value="14"/>
</dbReference>
<dbReference type="PROSITE" id="PS50297">
    <property type="entry name" value="ANK_REP_REGION"/>
    <property type="match status" value="2"/>
</dbReference>
<name>B0XXJ0_ASPFC</name>
<dbReference type="Pfam" id="PF13637">
    <property type="entry name" value="Ank_4"/>
    <property type="match status" value="1"/>
</dbReference>
<sequence length="546" mass="61573">MALLDLPNETLLSIAQSLDGARDISSFARVTKRTYRLLLSTLYNFNVQRQDASALHWAAEKGRPLMVEKMLDQYLFDVNAIYLSNTPLVYAVIHGSTVVVDVLLARRHINVNFQNKKGECALWWAAYLGHTDILERLLQRDDIEVDTADQENGLTPLSVAVMRRHEGIVQHLLGTRRVNVNARDKRGRPLIFHAISRDDRRMLEILLGDRNLDMSCQGGRGRTPLLYSVSKGQTELTKVLLGHPRSFVDVRDRKDRTPLWHAVRLGNEQIVEVLLRNGADSNVPDIEMEPLLCLAAAWKRSEMVQLLLDHGWNVNEEDAEELTPLLLAAKEGYSSVVQVLLNHPQINLHAQDHCGSTALHAAAKEGHLEVVKLLLTEGSIDVNVKDKDGVTPLWWATQNRHDELAALLLAEPNVDVNTVNQLERPFPDRSTSLHHAVQARDVRIMRLLLTKEDLDPNVADHQKWTPLCWAASQGDVEMVDLLLTRPEIRINGVEGEEVPPLCLAAREGHTQVVRRLLQYPGIDMDQGWGAYSILLTSFLRPHSKRS</sequence>
<protein>
    <recommendedName>
        <fullName evidence="6">Ankyrin repeat protein</fullName>
    </recommendedName>
</protein>
<accession>B0XXJ0</accession>
<dbReference type="HOGENOM" id="CLU_000134_48_8_1"/>
<feature type="repeat" description="ANK" evidence="3">
    <location>
        <begin position="354"/>
        <end position="379"/>
    </location>
</feature>
<dbReference type="PANTHER" id="PTHR24198">
    <property type="entry name" value="ANKYRIN REPEAT AND PROTEIN KINASE DOMAIN-CONTAINING PROTEIN"/>
    <property type="match status" value="1"/>
</dbReference>
<dbReference type="SUPFAM" id="SSF48403">
    <property type="entry name" value="Ankyrin repeat"/>
    <property type="match status" value="2"/>
</dbReference>
<dbReference type="OrthoDB" id="341259at2759"/>
<feature type="repeat" description="ANK" evidence="3">
    <location>
        <begin position="152"/>
        <end position="185"/>
    </location>
</feature>
<reference evidence="4 5" key="1">
    <citation type="journal article" date="2008" name="PLoS Genet.">
        <title>Genomic islands in the pathogenic filamentous fungus Aspergillus fumigatus.</title>
        <authorList>
            <person name="Fedorova N.D."/>
            <person name="Khaldi N."/>
            <person name="Joardar V.S."/>
            <person name="Maiti R."/>
            <person name="Amedeo P."/>
            <person name="Anderson M.J."/>
            <person name="Crabtree J."/>
            <person name="Silva J.C."/>
            <person name="Badger J.H."/>
            <person name="Albarraq A."/>
            <person name="Angiuoli S."/>
            <person name="Bussey H."/>
            <person name="Bowyer P."/>
            <person name="Cotty P.J."/>
            <person name="Dyer P.S."/>
            <person name="Egan A."/>
            <person name="Galens K."/>
            <person name="Fraser-Liggett C.M."/>
            <person name="Haas B.J."/>
            <person name="Inman J.M."/>
            <person name="Kent R."/>
            <person name="Lemieux S."/>
            <person name="Malavazi I."/>
            <person name="Orvis J."/>
            <person name="Roemer T."/>
            <person name="Ronning C.M."/>
            <person name="Sundaram J.P."/>
            <person name="Sutton G."/>
            <person name="Turner G."/>
            <person name="Venter J.C."/>
            <person name="White O.R."/>
            <person name="Whitty B.R."/>
            <person name="Youngman P."/>
            <person name="Wolfe K.H."/>
            <person name="Goldman G.H."/>
            <person name="Wortman J.R."/>
            <person name="Jiang B."/>
            <person name="Denning D.W."/>
            <person name="Nierman W.C."/>
        </authorList>
    </citation>
    <scope>NUCLEOTIDE SEQUENCE [LARGE SCALE GENOMIC DNA]</scope>
    <source>
        <strain evidence="5">CBS 144.89 / FGSC A1163 / CEA10</strain>
    </source>
</reference>
<organism evidence="4 5">
    <name type="scientific">Aspergillus fumigatus (strain CBS 144.89 / FGSC A1163 / CEA10)</name>
    <name type="common">Neosartorya fumigata</name>
    <dbReference type="NCBI Taxonomy" id="451804"/>
    <lineage>
        <taxon>Eukaryota</taxon>
        <taxon>Fungi</taxon>
        <taxon>Dikarya</taxon>
        <taxon>Ascomycota</taxon>
        <taxon>Pezizomycotina</taxon>
        <taxon>Eurotiomycetes</taxon>
        <taxon>Eurotiomycetidae</taxon>
        <taxon>Eurotiales</taxon>
        <taxon>Aspergillaceae</taxon>
        <taxon>Aspergillus</taxon>
        <taxon>Aspergillus subgen. Fumigati</taxon>
    </lineage>
</organism>
<dbReference type="Pfam" id="PF12796">
    <property type="entry name" value="Ank_2"/>
    <property type="match status" value="4"/>
</dbReference>
<dbReference type="PRINTS" id="PR01415">
    <property type="entry name" value="ANKYRIN"/>
</dbReference>
<dbReference type="EMBL" id="DS499596">
    <property type="protein sequence ID" value="EDP53664.1"/>
    <property type="molecule type" value="Genomic_DNA"/>
</dbReference>
<dbReference type="InterPro" id="IPR036770">
    <property type="entry name" value="Ankyrin_rpt-contain_sf"/>
</dbReference>
<dbReference type="PROSITE" id="PS50088">
    <property type="entry name" value="ANK_REPEAT"/>
    <property type="match status" value="3"/>
</dbReference>
<dbReference type="AlphaFoldDB" id="B0XXJ0"/>
<evidence type="ECO:0000313" key="4">
    <source>
        <dbReference type="EMBL" id="EDP53664.1"/>
    </source>
</evidence>
<dbReference type="PANTHER" id="PTHR24198:SF165">
    <property type="entry name" value="ANKYRIN REPEAT-CONTAINING PROTEIN-RELATED"/>
    <property type="match status" value="1"/>
</dbReference>
<keyword evidence="5" id="KW-1185">Reference proteome</keyword>
<dbReference type="VEuPathDB" id="FungiDB:AFUB_048500"/>
<dbReference type="Gene3D" id="1.25.40.20">
    <property type="entry name" value="Ankyrin repeat-containing domain"/>
    <property type="match status" value="4"/>
</dbReference>
<gene>
    <name evidence="4" type="ORF">AFUB_048500</name>
</gene>
<evidence type="ECO:0000256" key="1">
    <source>
        <dbReference type="ARBA" id="ARBA00022737"/>
    </source>
</evidence>
<dbReference type="InterPro" id="IPR002110">
    <property type="entry name" value="Ankyrin_rpt"/>
</dbReference>
<evidence type="ECO:0000256" key="3">
    <source>
        <dbReference type="PROSITE-ProRule" id="PRU00023"/>
    </source>
</evidence>
<dbReference type="PhylomeDB" id="B0XXJ0"/>
<evidence type="ECO:0000313" key="5">
    <source>
        <dbReference type="Proteomes" id="UP000001699"/>
    </source>
</evidence>
<dbReference type="Proteomes" id="UP000001699">
    <property type="component" value="Unassembled WGS sequence"/>
</dbReference>
<evidence type="ECO:0008006" key="6">
    <source>
        <dbReference type="Google" id="ProtNLM"/>
    </source>
</evidence>
<keyword evidence="1" id="KW-0677">Repeat</keyword>
<feature type="repeat" description="ANK" evidence="3">
    <location>
        <begin position="254"/>
        <end position="286"/>
    </location>
</feature>
<keyword evidence="2 3" id="KW-0040">ANK repeat</keyword>
<proteinExistence type="predicted"/>